<feature type="chain" id="PRO_5044754656" description="Amine oxidase domain-containing protein" evidence="2">
    <location>
        <begin position="19"/>
        <end position="605"/>
    </location>
</feature>
<name>A0ABD3PIJ6_9STRA</name>
<dbReference type="Proteomes" id="UP001530315">
    <property type="component" value="Unassembled WGS sequence"/>
</dbReference>
<feature type="compositionally biased region" description="Basic residues" evidence="1">
    <location>
        <begin position="22"/>
        <end position="38"/>
    </location>
</feature>
<dbReference type="EMBL" id="JALLAZ020000758">
    <property type="protein sequence ID" value="KAL3787824.1"/>
    <property type="molecule type" value="Genomic_DNA"/>
</dbReference>
<feature type="signal peptide" evidence="2">
    <location>
        <begin position="1"/>
        <end position="18"/>
    </location>
</feature>
<evidence type="ECO:0000259" key="3">
    <source>
        <dbReference type="Pfam" id="PF01593"/>
    </source>
</evidence>
<dbReference type="PANTHER" id="PTHR42923">
    <property type="entry name" value="PROTOPORPHYRINOGEN OXIDASE"/>
    <property type="match status" value="1"/>
</dbReference>
<evidence type="ECO:0000256" key="2">
    <source>
        <dbReference type="SAM" id="SignalP"/>
    </source>
</evidence>
<evidence type="ECO:0000313" key="5">
    <source>
        <dbReference type="Proteomes" id="UP001530315"/>
    </source>
</evidence>
<reference evidence="4 5" key="1">
    <citation type="submission" date="2024-10" db="EMBL/GenBank/DDBJ databases">
        <title>Updated reference genomes for cyclostephanoid diatoms.</title>
        <authorList>
            <person name="Roberts W.R."/>
            <person name="Alverson A.J."/>
        </authorList>
    </citation>
    <scope>NUCLEOTIDE SEQUENCE [LARGE SCALE GENOMIC DNA]</scope>
    <source>
        <strain evidence="4 5">AJA276-08</strain>
    </source>
</reference>
<proteinExistence type="predicted"/>
<dbReference type="Pfam" id="PF01593">
    <property type="entry name" value="Amino_oxidase"/>
    <property type="match status" value="1"/>
</dbReference>
<accession>A0ABD3PIJ6</accession>
<dbReference type="SUPFAM" id="SSF51905">
    <property type="entry name" value="FAD/NAD(P)-binding domain"/>
    <property type="match status" value="1"/>
</dbReference>
<dbReference type="InterPro" id="IPR050464">
    <property type="entry name" value="Zeta_carotene_desat/Oxidored"/>
</dbReference>
<dbReference type="PANTHER" id="PTHR42923:SF46">
    <property type="entry name" value="AMINE OXIDASE"/>
    <property type="match status" value="1"/>
</dbReference>
<dbReference type="InterPro" id="IPR036188">
    <property type="entry name" value="FAD/NAD-bd_sf"/>
</dbReference>
<evidence type="ECO:0000313" key="4">
    <source>
        <dbReference type="EMBL" id="KAL3787824.1"/>
    </source>
</evidence>
<dbReference type="Gene3D" id="3.50.50.60">
    <property type="entry name" value="FAD/NAD(P)-binding domain"/>
    <property type="match status" value="1"/>
</dbReference>
<keyword evidence="5" id="KW-1185">Reference proteome</keyword>
<dbReference type="AlphaFoldDB" id="A0ABD3PIJ6"/>
<comment type="caution">
    <text evidence="4">The sequence shown here is derived from an EMBL/GenBank/DDBJ whole genome shotgun (WGS) entry which is preliminary data.</text>
</comment>
<protein>
    <recommendedName>
        <fullName evidence="3">Amine oxidase domain-containing protein</fullName>
    </recommendedName>
</protein>
<feature type="domain" description="Amine oxidase" evidence="3">
    <location>
        <begin position="75"/>
        <end position="557"/>
    </location>
</feature>
<feature type="region of interest" description="Disordered" evidence="1">
    <location>
        <begin position="22"/>
        <end position="56"/>
    </location>
</feature>
<keyword evidence="2" id="KW-0732">Signal</keyword>
<dbReference type="InterPro" id="IPR002937">
    <property type="entry name" value="Amino_oxidase"/>
</dbReference>
<evidence type="ECO:0000256" key="1">
    <source>
        <dbReference type="SAM" id="MobiDB-lite"/>
    </source>
</evidence>
<sequence>MVVVFAIIIYCLAASARAFAPHRQHHDHNAARRIRSRSRLASATTTGDDDGDDVVVPEGERGRRRICIIGAGWGGLSAAHALVTSGEGRGSSSSLDVTIVDASARAGGLVRDGYGTIGGMTRGGEAGQHGFWDNYRNIFSLLNDLPTIDAIDDVLTGYAEQGQYSPRGLEAVWPVFRTAGASSSGGPPPPRLPTGLAQALYTRFLNLPPLDRASALPLVLAFLDFDDSVEAWEKYDASSFRDMCTRLGVSRRCYDEAIEPMVLTGLFAPGSECSAAAALGMAYFFVLRTSTSFDVRWCRGNVGEMILDPWVAHLRTLGVNFETSARVRGFEMGSGDNIARVICTREGREAVEEATFTLDSDSVVFAVGGAALNAMVRNSPELSRHSEFRKFTNLRGTGVLATRLYLDSKLDVPYSANACWGFDRGVGMTFFDITTLHDVIENNGQSKVPGSVIEIDYYHAASLLVMSDAAILEKAKRDLDTILGRQSIDARVLDATIVRLPQAVNWYSPGSYANMPDVRSSSILNVYFCGDLVRSRHGSWSQEKAFVTGIEAANSILGRKEGTGIVPLSPDEPHVAVGRTAVRAAKMILGLGDASRAPSFVDFCW</sequence>
<gene>
    <name evidence="4" type="ORF">ACHAW5_003576</name>
</gene>
<organism evidence="4 5">
    <name type="scientific">Stephanodiscus triporus</name>
    <dbReference type="NCBI Taxonomy" id="2934178"/>
    <lineage>
        <taxon>Eukaryota</taxon>
        <taxon>Sar</taxon>
        <taxon>Stramenopiles</taxon>
        <taxon>Ochrophyta</taxon>
        <taxon>Bacillariophyta</taxon>
        <taxon>Coscinodiscophyceae</taxon>
        <taxon>Thalassiosirophycidae</taxon>
        <taxon>Stephanodiscales</taxon>
        <taxon>Stephanodiscaceae</taxon>
        <taxon>Stephanodiscus</taxon>
    </lineage>
</organism>